<dbReference type="PANTHER" id="PTHR12729">
    <property type="entry name" value="TRNA(HIS) GUANYLYLTRANSFERASE-RELATED"/>
    <property type="match status" value="1"/>
</dbReference>
<organism evidence="18 19">
    <name type="scientific">Papaver nudicaule</name>
    <name type="common">Iceland poppy</name>
    <dbReference type="NCBI Taxonomy" id="74823"/>
    <lineage>
        <taxon>Eukaryota</taxon>
        <taxon>Viridiplantae</taxon>
        <taxon>Streptophyta</taxon>
        <taxon>Embryophyta</taxon>
        <taxon>Tracheophyta</taxon>
        <taxon>Spermatophyta</taxon>
        <taxon>Magnoliopsida</taxon>
        <taxon>Ranunculales</taxon>
        <taxon>Papaveraceae</taxon>
        <taxon>Papaveroideae</taxon>
        <taxon>Papaver</taxon>
    </lineage>
</organism>
<feature type="binding site" evidence="15">
    <location>
        <position position="77"/>
    </location>
    <ligand>
        <name>Mg(2+)</name>
        <dbReference type="ChEBI" id="CHEBI:18420"/>
        <label>2</label>
        <note>catalytic</note>
    </ligand>
</feature>
<keyword evidence="9 14" id="KW-0547">Nucleotide-binding</keyword>
<proteinExistence type="inferred from homology"/>
<dbReference type="InterPro" id="IPR007537">
    <property type="entry name" value="tRNAHis_GuaTrfase_Thg1"/>
</dbReference>
<evidence type="ECO:0000256" key="9">
    <source>
        <dbReference type="ARBA" id="ARBA00022741"/>
    </source>
</evidence>
<comment type="function">
    <text evidence="1 14">Adds a GMP to the 5'-end of tRNA(His) after transcription and RNase P cleavage.</text>
</comment>
<comment type="catalytic activity">
    <reaction evidence="13 14">
        <text>a 5'-end ribonucleotide-tRNA(His) + GTP + ATP + H2O = a 5'-end phospho-guanosine-ribonucleotide-tRNA(His) + AMP + 2 diphosphate + H(+)</text>
        <dbReference type="Rhea" id="RHEA:54564"/>
        <dbReference type="Rhea" id="RHEA-COMP:14193"/>
        <dbReference type="Rhea" id="RHEA-COMP:14917"/>
        <dbReference type="ChEBI" id="CHEBI:15377"/>
        <dbReference type="ChEBI" id="CHEBI:15378"/>
        <dbReference type="ChEBI" id="CHEBI:30616"/>
        <dbReference type="ChEBI" id="CHEBI:33019"/>
        <dbReference type="ChEBI" id="CHEBI:37565"/>
        <dbReference type="ChEBI" id="CHEBI:138282"/>
        <dbReference type="ChEBI" id="CHEBI:141847"/>
        <dbReference type="ChEBI" id="CHEBI:456215"/>
        <dbReference type="EC" id="2.7.7.79"/>
    </reaction>
</comment>
<evidence type="ECO:0000259" key="17">
    <source>
        <dbReference type="Pfam" id="PF14413"/>
    </source>
</evidence>
<dbReference type="GO" id="GO:0008193">
    <property type="term" value="F:tRNA guanylyltransferase activity"/>
    <property type="evidence" value="ECO:0007669"/>
    <property type="project" value="UniProtKB-UniRule"/>
</dbReference>
<comment type="caution">
    <text evidence="18">The sequence shown here is derived from an EMBL/GenBank/DDBJ whole genome shotgun (WGS) entry which is preliminary data.</text>
</comment>
<evidence type="ECO:0000256" key="11">
    <source>
        <dbReference type="ARBA" id="ARBA00023134"/>
    </source>
</evidence>
<dbReference type="Pfam" id="PF04446">
    <property type="entry name" value="Thg1"/>
    <property type="match status" value="1"/>
</dbReference>
<evidence type="ECO:0000256" key="10">
    <source>
        <dbReference type="ARBA" id="ARBA00022842"/>
    </source>
</evidence>
<keyword evidence="7 14" id="KW-0548">Nucleotidyltransferase</keyword>
<evidence type="ECO:0000313" key="18">
    <source>
        <dbReference type="EMBL" id="MCL7033337.1"/>
    </source>
</evidence>
<evidence type="ECO:0000256" key="13">
    <source>
        <dbReference type="ARBA" id="ARBA00047281"/>
    </source>
</evidence>
<evidence type="ECO:0000256" key="12">
    <source>
        <dbReference type="ARBA" id="ARBA00023242"/>
    </source>
</evidence>
<feature type="domain" description="Thg1 C-terminal" evidence="17">
    <location>
        <begin position="142"/>
        <end position="225"/>
    </location>
</feature>
<keyword evidence="19" id="KW-1185">Reference proteome</keyword>
<dbReference type="EMBL" id="JAJJMA010133461">
    <property type="protein sequence ID" value="MCL7033337.1"/>
    <property type="molecule type" value="Genomic_DNA"/>
</dbReference>
<evidence type="ECO:0000256" key="15">
    <source>
        <dbReference type="PIRSR" id="PIRSR028980-2"/>
    </source>
</evidence>
<dbReference type="GO" id="GO:0005525">
    <property type="term" value="F:GTP binding"/>
    <property type="evidence" value="ECO:0007669"/>
    <property type="project" value="UniProtKB-UniRule"/>
</dbReference>
<feature type="binding site" evidence="15">
    <location>
        <position position="31"/>
    </location>
    <ligand>
        <name>Mg(2+)</name>
        <dbReference type="ChEBI" id="CHEBI:18420"/>
        <label>1</label>
        <note>catalytic</note>
    </ligand>
</feature>
<dbReference type="PANTHER" id="PTHR12729:SF6">
    <property type="entry name" value="TRNA(HIS) GUANYLYLTRANSFERASE-RELATED"/>
    <property type="match status" value="1"/>
</dbReference>
<keyword evidence="5 14" id="KW-0808">Transferase</keyword>
<evidence type="ECO:0000256" key="4">
    <source>
        <dbReference type="ARBA" id="ARBA00012511"/>
    </source>
</evidence>
<dbReference type="InterPro" id="IPR038469">
    <property type="entry name" value="tRNAHis_GuaTrfase_Thg1_sf"/>
</dbReference>
<feature type="binding site" evidence="15">
    <location>
        <position position="77"/>
    </location>
    <ligand>
        <name>Mg(2+)</name>
        <dbReference type="ChEBI" id="CHEBI:18420"/>
        <label>1</label>
        <note>catalytic</note>
    </ligand>
</feature>
<evidence type="ECO:0000256" key="1">
    <source>
        <dbReference type="ARBA" id="ARBA00002939"/>
    </source>
</evidence>
<dbReference type="FunFam" id="3.30.70.3000:FF:000002">
    <property type="entry name" value="tRNA(His) guanylyltransferase 1"/>
    <property type="match status" value="1"/>
</dbReference>
<evidence type="ECO:0000256" key="2">
    <source>
        <dbReference type="ARBA" id="ARBA00004123"/>
    </source>
</evidence>
<reference evidence="18" key="1">
    <citation type="submission" date="2022-03" db="EMBL/GenBank/DDBJ databases">
        <title>A functionally conserved STORR gene fusion in Papaver species that diverged 16.8 million years ago.</title>
        <authorList>
            <person name="Catania T."/>
        </authorList>
    </citation>
    <scope>NUCLEOTIDE SEQUENCE</scope>
    <source>
        <strain evidence="18">S-191538</strain>
    </source>
</reference>
<dbReference type="Pfam" id="PF14413">
    <property type="entry name" value="Thg1C"/>
    <property type="match status" value="1"/>
</dbReference>
<protein>
    <recommendedName>
        <fullName evidence="4 14">tRNA(His) guanylyltransferase</fullName>
        <ecNumber evidence="4 14">2.7.7.79</ecNumber>
    </recommendedName>
    <alternativeName>
        <fullName evidence="14">tRNA-histidine guanylyltransferase</fullName>
    </alternativeName>
</protein>
<keyword evidence="10 14" id="KW-0460">Magnesium</keyword>
<evidence type="ECO:0000256" key="3">
    <source>
        <dbReference type="ARBA" id="ARBA00010113"/>
    </source>
</evidence>
<dbReference type="GO" id="GO:0005654">
    <property type="term" value="C:nucleoplasm"/>
    <property type="evidence" value="ECO:0007669"/>
    <property type="project" value="UniProtKB-ARBA"/>
</dbReference>
<comment type="similarity">
    <text evidence="3 14">Belongs to the tRNA(His) guanylyltransferase family.</text>
</comment>
<evidence type="ECO:0000313" key="19">
    <source>
        <dbReference type="Proteomes" id="UP001177140"/>
    </source>
</evidence>
<dbReference type="InterPro" id="IPR024956">
    <property type="entry name" value="tRNAHis_GuaTrfase_cat"/>
</dbReference>
<evidence type="ECO:0000256" key="8">
    <source>
        <dbReference type="ARBA" id="ARBA00022723"/>
    </source>
</evidence>
<dbReference type="EC" id="2.7.7.79" evidence="4 14"/>
<gene>
    <name evidence="18" type="ORF">MKW94_027683</name>
</gene>
<sequence length="265" mass="31186">MANSKYEYVKALFEAEDKLMPSTWIVLRINGSNFHKFSDEYGFEKPNDERALKLMNACAKAMLEEFPDIEFAYGFGDEYNFVFKKTTQFYKRCSSKIVSIGVSFFMSVYAREWKEFFPDKDLSLKSAPFFKFRTICYPSTTIVRDYLAWRQVDYCHINNQYNTCFWMLVKSGKNKSEAQDEIKSSRSQDKYEILLKQFNMNYNELPAIFRKGSCVFRDKVEEKCNGNGQPVERLTSKLVIDHPDIIGDEFWVDHRHILKGNTTPN</sequence>
<dbReference type="GO" id="GO:0000287">
    <property type="term" value="F:magnesium ion binding"/>
    <property type="evidence" value="ECO:0007669"/>
    <property type="project" value="UniProtKB-UniRule"/>
</dbReference>
<feature type="domain" description="tRNAHis guanylyltransferase catalytic" evidence="16">
    <location>
        <begin position="6"/>
        <end position="138"/>
    </location>
</feature>
<accession>A0AA41S553</accession>
<comment type="cofactor">
    <cofactor evidence="15">
        <name>Mg(2+)</name>
        <dbReference type="ChEBI" id="CHEBI:18420"/>
    </cofactor>
    <text evidence="15">Binds 2 magnesium ions per subunit.</text>
</comment>
<keyword evidence="12" id="KW-0539">Nucleus</keyword>
<keyword evidence="11 14" id="KW-0342">GTP-binding</keyword>
<keyword evidence="6 14" id="KW-0819">tRNA processing</keyword>
<evidence type="ECO:0000256" key="6">
    <source>
        <dbReference type="ARBA" id="ARBA00022694"/>
    </source>
</evidence>
<evidence type="ECO:0000256" key="14">
    <source>
        <dbReference type="PIRNR" id="PIRNR028980"/>
    </source>
</evidence>
<dbReference type="PIRSF" id="PIRSF028980">
    <property type="entry name" value="tRNAHis_guanylyltransferase"/>
    <property type="match status" value="1"/>
</dbReference>
<evidence type="ECO:0000259" key="16">
    <source>
        <dbReference type="Pfam" id="PF04446"/>
    </source>
</evidence>
<dbReference type="Gene3D" id="3.30.70.3000">
    <property type="match status" value="1"/>
</dbReference>
<dbReference type="AlphaFoldDB" id="A0AA41S553"/>
<dbReference type="GO" id="GO:0006400">
    <property type="term" value="P:tRNA modification"/>
    <property type="evidence" value="ECO:0007669"/>
    <property type="project" value="UniProtKB-UniRule"/>
</dbReference>
<evidence type="ECO:0000256" key="5">
    <source>
        <dbReference type="ARBA" id="ARBA00022679"/>
    </source>
</evidence>
<keyword evidence="8 14" id="KW-0479">Metal-binding</keyword>
<comment type="subcellular location">
    <subcellularLocation>
        <location evidence="2">Nucleus</location>
    </subcellularLocation>
</comment>
<name>A0AA41S553_PAPNU</name>
<dbReference type="Proteomes" id="UP001177140">
    <property type="component" value="Unassembled WGS sequence"/>
</dbReference>
<evidence type="ECO:0000256" key="7">
    <source>
        <dbReference type="ARBA" id="ARBA00022695"/>
    </source>
</evidence>
<dbReference type="InterPro" id="IPR025845">
    <property type="entry name" value="Thg1_C_dom"/>
</dbReference>